<evidence type="ECO:0000256" key="6">
    <source>
        <dbReference type="SAM" id="MobiDB-lite"/>
    </source>
</evidence>
<dbReference type="RefSeq" id="WP_209645876.1">
    <property type="nucleotide sequence ID" value="NZ_JAGINW010000001.1"/>
</dbReference>
<dbReference type="EC" id="3.2.1.52" evidence="3"/>
<dbReference type="SUPFAM" id="SSF51445">
    <property type="entry name" value="(Trans)glycosidases"/>
    <property type="match status" value="1"/>
</dbReference>
<dbReference type="Proteomes" id="UP001519332">
    <property type="component" value="Unassembled WGS sequence"/>
</dbReference>
<feature type="region of interest" description="Disordered" evidence="6">
    <location>
        <begin position="70"/>
        <end position="90"/>
    </location>
</feature>
<dbReference type="InterPro" id="IPR015883">
    <property type="entry name" value="Glyco_hydro_20_cat"/>
</dbReference>
<evidence type="ECO:0000313" key="10">
    <source>
        <dbReference type="Proteomes" id="UP001519332"/>
    </source>
</evidence>
<keyword evidence="5 9" id="KW-0326">Glycosidase</keyword>
<evidence type="ECO:0000256" key="4">
    <source>
        <dbReference type="ARBA" id="ARBA00022801"/>
    </source>
</evidence>
<organism evidence="9 10">
    <name type="scientific">Kibdelosporangium banguiense</name>
    <dbReference type="NCBI Taxonomy" id="1365924"/>
    <lineage>
        <taxon>Bacteria</taxon>
        <taxon>Bacillati</taxon>
        <taxon>Actinomycetota</taxon>
        <taxon>Actinomycetes</taxon>
        <taxon>Pseudonocardiales</taxon>
        <taxon>Pseudonocardiaceae</taxon>
        <taxon>Kibdelosporangium</taxon>
    </lineage>
</organism>
<evidence type="ECO:0000256" key="2">
    <source>
        <dbReference type="ARBA" id="ARBA00006285"/>
    </source>
</evidence>
<comment type="similarity">
    <text evidence="2">Belongs to the glycosyl hydrolase 20 family.</text>
</comment>
<name>A0ABS4TX61_9PSEU</name>
<dbReference type="PANTHER" id="PTHR22600:SF57">
    <property type="entry name" value="BETA-N-ACETYLHEXOSAMINIDASE"/>
    <property type="match status" value="1"/>
</dbReference>
<evidence type="ECO:0000256" key="3">
    <source>
        <dbReference type="ARBA" id="ARBA00012663"/>
    </source>
</evidence>
<feature type="domain" description="Beta-hexosaminidase bacterial type N-terminal" evidence="8">
    <location>
        <begin position="3"/>
        <end position="140"/>
    </location>
</feature>
<dbReference type="PRINTS" id="PR00738">
    <property type="entry name" value="GLHYDRLASE20"/>
</dbReference>
<accession>A0ABS4TX61</accession>
<evidence type="ECO:0000259" key="8">
    <source>
        <dbReference type="Pfam" id="PF02838"/>
    </source>
</evidence>
<gene>
    <name evidence="9" type="ORF">JOF56_009375</name>
</gene>
<dbReference type="InterPro" id="IPR015882">
    <property type="entry name" value="HEX_bac_N"/>
</dbReference>
<dbReference type="Pfam" id="PF00728">
    <property type="entry name" value="Glyco_hydro_20"/>
    <property type="match status" value="1"/>
</dbReference>
<reference evidence="9 10" key="1">
    <citation type="submission" date="2021-03" db="EMBL/GenBank/DDBJ databases">
        <title>Sequencing the genomes of 1000 actinobacteria strains.</title>
        <authorList>
            <person name="Klenk H.-P."/>
        </authorList>
    </citation>
    <scope>NUCLEOTIDE SEQUENCE [LARGE SCALE GENOMIC DNA]</scope>
    <source>
        <strain evidence="9 10">DSM 46670</strain>
    </source>
</reference>
<comment type="catalytic activity">
    <reaction evidence="1">
        <text>Hydrolysis of terminal non-reducing N-acetyl-D-hexosamine residues in N-acetyl-beta-D-hexosaminides.</text>
        <dbReference type="EC" id="3.2.1.52"/>
    </reaction>
</comment>
<dbReference type="Gene3D" id="3.30.379.10">
    <property type="entry name" value="Chitobiase/beta-hexosaminidase domain 2-like"/>
    <property type="match status" value="1"/>
</dbReference>
<dbReference type="GO" id="GO:0004563">
    <property type="term" value="F:beta-N-acetylhexosaminidase activity"/>
    <property type="evidence" value="ECO:0007669"/>
    <property type="project" value="UniProtKB-EC"/>
</dbReference>
<evidence type="ECO:0000256" key="5">
    <source>
        <dbReference type="ARBA" id="ARBA00023295"/>
    </source>
</evidence>
<protein>
    <recommendedName>
        <fullName evidence="3">beta-N-acetylhexosaminidase</fullName>
        <ecNumber evidence="3">3.2.1.52</ecNumber>
    </recommendedName>
</protein>
<sequence length="523" mass="57067">MTMIPTPVCTSPDGNEFDLAATRSLSVGDAALVPLAETFRATLRHLTGIELPAPTMEAAVSARPALRIESGATEAALPPPTGRRADDGDPRCEFSVLEIGEHGIRVRAEHPEGLHRGLTSIVQHAGIGSGRVPCGRICDAPRFAWRGLSVDVARTFVPVAELKRVVDMLSLYKMNVLHLHLTDNEGWRLEIESWPRLTEAGARGIHPGHYTKDEFRAIVAYARERFVTVVPEIDFPGHVGAVLAAHPELGQEAPDSDMPMPTGHLAADSELVWRFVRDVLTEVADITEGAYIHIGGDEAFAMTDDDHARFVSRAVRLVRGLGKKVIGWQETVRGDVGPDEIIQHWIDFASQAAATAVAGLADEAAFYVTMFAKAAADLPKAAAKGTGVLLSPTAHAYLDRPHGDPSADPDQETRRSRLGMQRYPATSLEAFANWEPLAAAPEIEPPAIVGVEAALWCETVRNMADLEQLLLPRLPGVAEAAWAQPGRFTWPEHRDRLALQARMWQRATWRWYQANSVDWPAGS</sequence>
<dbReference type="EMBL" id="JAGINW010000001">
    <property type="protein sequence ID" value="MBP2328990.1"/>
    <property type="molecule type" value="Genomic_DNA"/>
</dbReference>
<dbReference type="SUPFAM" id="SSF55545">
    <property type="entry name" value="beta-N-acetylhexosaminidase-like domain"/>
    <property type="match status" value="1"/>
</dbReference>
<evidence type="ECO:0000256" key="1">
    <source>
        <dbReference type="ARBA" id="ARBA00001231"/>
    </source>
</evidence>
<dbReference type="InterPro" id="IPR017853">
    <property type="entry name" value="GH"/>
</dbReference>
<dbReference type="PANTHER" id="PTHR22600">
    <property type="entry name" value="BETA-HEXOSAMINIDASE"/>
    <property type="match status" value="1"/>
</dbReference>
<feature type="domain" description="Glycoside hydrolase family 20 catalytic" evidence="7">
    <location>
        <begin position="143"/>
        <end position="484"/>
    </location>
</feature>
<keyword evidence="4 9" id="KW-0378">Hydrolase</keyword>
<evidence type="ECO:0000259" key="7">
    <source>
        <dbReference type="Pfam" id="PF00728"/>
    </source>
</evidence>
<keyword evidence="10" id="KW-1185">Reference proteome</keyword>
<comment type="caution">
    <text evidence="9">The sequence shown here is derived from an EMBL/GenBank/DDBJ whole genome shotgun (WGS) entry which is preliminary data.</text>
</comment>
<dbReference type="Gene3D" id="3.20.20.80">
    <property type="entry name" value="Glycosidases"/>
    <property type="match status" value="1"/>
</dbReference>
<evidence type="ECO:0000313" key="9">
    <source>
        <dbReference type="EMBL" id="MBP2328990.1"/>
    </source>
</evidence>
<dbReference type="InterPro" id="IPR029018">
    <property type="entry name" value="Hex-like_dom2"/>
</dbReference>
<dbReference type="Pfam" id="PF02838">
    <property type="entry name" value="Glyco_hydro_20b"/>
    <property type="match status" value="1"/>
</dbReference>
<proteinExistence type="inferred from homology"/>
<dbReference type="InterPro" id="IPR025705">
    <property type="entry name" value="Beta_hexosaminidase_sua/sub"/>
</dbReference>